<protein>
    <submittedName>
        <fullName evidence="3">Uncharacterized protein</fullName>
    </submittedName>
</protein>
<evidence type="ECO:0000313" key="4">
    <source>
        <dbReference type="Proteomes" id="UP001054889"/>
    </source>
</evidence>
<keyword evidence="2" id="KW-0732">Signal</keyword>
<evidence type="ECO:0000256" key="2">
    <source>
        <dbReference type="SAM" id="SignalP"/>
    </source>
</evidence>
<feature type="compositionally biased region" description="Basic and acidic residues" evidence="1">
    <location>
        <begin position="183"/>
        <end position="195"/>
    </location>
</feature>
<proteinExistence type="predicted"/>
<feature type="signal peptide" evidence="2">
    <location>
        <begin position="1"/>
        <end position="17"/>
    </location>
</feature>
<reference evidence="3" key="2">
    <citation type="submission" date="2021-12" db="EMBL/GenBank/DDBJ databases">
        <title>Resequencing data analysis of finger millet.</title>
        <authorList>
            <person name="Hatakeyama M."/>
            <person name="Aluri S."/>
            <person name="Balachadran M.T."/>
            <person name="Sivarajan S.R."/>
            <person name="Poveda L."/>
            <person name="Shimizu-Inatsugi R."/>
            <person name="Schlapbach R."/>
            <person name="Sreeman S.M."/>
            <person name="Shimizu K.K."/>
        </authorList>
    </citation>
    <scope>NUCLEOTIDE SEQUENCE</scope>
</reference>
<comment type="caution">
    <text evidence="3">The sequence shown here is derived from an EMBL/GenBank/DDBJ whole genome shotgun (WGS) entry which is preliminary data.</text>
</comment>
<feature type="region of interest" description="Disordered" evidence="1">
    <location>
        <begin position="159"/>
        <end position="195"/>
    </location>
</feature>
<sequence length="195" mass="21990">MHLYLLRLLLLDPHVSLDVISAPKLETLGSLSDQGFNCKLVFGISVIQVSSSNPCLQWALLHFRVVEGRRRRFHCRHASPSGRAAPQHCGSRRREANTVDPHSNERREASVASPARHGSGWRGGRRSSCRRPDHCGWICPPPRLEGGGSHHRQLDHHHQLDTADGSAHRRASRGLIPPLPRPLHREWGPMMVEKW</sequence>
<gene>
    <name evidence="3" type="primary">ga17294</name>
    <name evidence="3" type="ORF">PR202_ga17294</name>
</gene>
<dbReference type="EMBL" id="BQKI01000008">
    <property type="protein sequence ID" value="GJN00131.1"/>
    <property type="molecule type" value="Genomic_DNA"/>
</dbReference>
<dbReference type="Proteomes" id="UP001054889">
    <property type="component" value="Unassembled WGS sequence"/>
</dbReference>
<accession>A0AAV5CPM2</accession>
<feature type="region of interest" description="Disordered" evidence="1">
    <location>
        <begin position="75"/>
        <end position="130"/>
    </location>
</feature>
<evidence type="ECO:0000256" key="1">
    <source>
        <dbReference type="SAM" id="MobiDB-lite"/>
    </source>
</evidence>
<keyword evidence="4" id="KW-1185">Reference proteome</keyword>
<evidence type="ECO:0000313" key="3">
    <source>
        <dbReference type="EMBL" id="GJN00131.1"/>
    </source>
</evidence>
<feature type="chain" id="PRO_5043573850" evidence="2">
    <location>
        <begin position="18"/>
        <end position="195"/>
    </location>
</feature>
<organism evidence="3 4">
    <name type="scientific">Eleusine coracana subsp. coracana</name>
    <dbReference type="NCBI Taxonomy" id="191504"/>
    <lineage>
        <taxon>Eukaryota</taxon>
        <taxon>Viridiplantae</taxon>
        <taxon>Streptophyta</taxon>
        <taxon>Embryophyta</taxon>
        <taxon>Tracheophyta</taxon>
        <taxon>Spermatophyta</taxon>
        <taxon>Magnoliopsida</taxon>
        <taxon>Liliopsida</taxon>
        <taxon>Poales</taxon>
        <taxon>Poaceae</taxon>
        <taxon>PACMAD clade</taxon>
        <taxon>Chloridoideae</taxon>
        <taxon>Cynodonteae</taxon>
        <taxon>Eleusininae</taxon>
        <taxon>Eleusine</taxon>
    </lineage>
</organism>
<name>A0AAV5CPM2_ELECO</name>
<dbReference type="AlphaFoldDB" id="A0AAV5CPM2"/>
<reference evidence="3" key="1">
    <citation type="journal article" date="2018" name="DNA Res.">
        <title>Multiple hybrid de novo genome assembly of finger millet, an orphan allotetraploid crop.</title>
        <authorList>
            <person name="Hatakeyama M."/>
            <person name="Aluri S."/>
            <person name="Balachadran M.T."/>
            <person name="Sivarajan S.R."/>
            <person name="Patrignani A."/>
            <person name="Gruter S."/>
            <person name="Poveda L."/>
            <person name="Shimizu-Inatsugi R."/>
            <person name="Baeten J."/>
            <person name="Francoijs K.J."/>
            <person name="Nataraja K.N."/>
            <person name="Reddy Y.A.N."/>
            <person name="Phadnis S."/>
            <person name="Ravikumar R.L."/>
            <person name="Schlapbach R."/>
            <person name="Sreeman S.M."/>
            <person name="Shimizu K.K."/>
        </authorList>
    </citation>
    <scope>NUCLEOTIDE SEQUENCE</scope>
</reference>
<feature type="compositionally biased region" description="Basic and acidic residues" evidence="1">
    <location>
        <begin position="92"/>
        <end position="109"/>
    </location>
</feature>